<dbReference type="GO" id="GO:0016787">
    <property type="term" value="F:hydrolase activity"/>
    <property type="evidence" value="ECO:0007669"/>
    <property type="project" value="UniProtKB-KW"/>
</dbReference>
<dbReference type="Pfam" id="PF12697">
    <property type="entry name" value="Abhydrolase_6"/>
    <property type="match status" value="1"/>
</dbReference>
<feature type="domain" description="AB hydrolase-1" evidence="2">
    <location>
        <begin position="26"/>
        <end position="266"/>
    </location>
</feature>
<accession>A0ABR6X203</accession>
<gene>
    <name evidence="3" type="ORF">H8K52_06470</name>
</gene>
<dbReference type="InterPro" id="IPR029058">
    <property type="entry name" value="AB_hydrolase_fold"/>
</dbReference>
<comment type="caution">
    <text evidence="3">The sequence shown here is derived from an EMBL/GenBank/DDBJ whole genome shotgun (WGS) entry which is preliminary data.</text>
</comment>
<evidence type="ECO:0000259" key="2">
    <source>
        <dbReference type="Pfam" id="PF12697"/>
    </source>
</evidence>
<dbReference type="SUPFAM" id="SSF53474">
    <property type="entry name" value="alpha/beta-Hydrolases"/>
    <property type="match status" value="1"/>
</dbReference>
<dbReference type="Proteomes" id="UP000648257">
    <property type="component" value="Unassembled WGS sequence"/>
</dbReference>
<evidence type="ECO:0000313" key="4">
    <source>
        <dbReference type="Proteomes" id="UP000648257"/>
    </source>
</evidence>
<sequence>MLIDQKVPNIISRNNVKVFGSHEKTILYAHGFGCHQGMWDAITPAFASSHKQVVFDYVGSGSSDLSAFDPQRYAELAGYAQDILEICDALELTRDVTFVGHSVSCSIGIMASILRPGLFAKLILVGPNPCFINHPPDYLGGFEKSDLEDLLDLMDQNYIGWANYLAPVVSAEQASDSTTLALTDSFCSTDPIAMKVFAKTTFFADNRSDLPKVTVPCLILQHRTDSLAPVSTGEYLHTHIPNSQLTILEVQGHCAHMSAPDLVIDAIRQFID</sequence>
<organism evidence="3 4">
    <name type="scientific">Undibacterium seohonense</name>
    <dbReference type="NCBI Taxonomy" id="1344950"/>
    <lineage>
        <taxon>Bacteria</taxon>
        <taxon>Pseudomonadati</taxon>
        <taxon>Pseudomonadota</taxon>
        <taxon>Betaproteobacteria</taxon>
        <taxon>Burkholderiales</taxon>
        <taxon>Oxalobacteraceae</taxon>
        <taxon>Undibacterium</taxon>
    </lineage>
</organism>
<dbReference type="RefSeq" id="WP_186922075.1">
    <property type="nucleotide sequence ID" value="NZ_JACOFW010000005.1"/>
</dbReference>
<evidence type="ECO:0000313" key="3">
    <source>
        <dbReference type="EMBL" id="MBC3806989.1"/>
    </source>
</evidence>
<name>A0ABR6X203_9BURK</name>
<keyword evidence="4" id="KW-1185">Reference proteome</keyword>
<proteinExistence type="inferred from homology"/>
<evidence type="ECO:0000256" key="1">
    <source>
        <dbReference type="ARBA" id="ARBA00008645"/>
    </source>
</evidence>
<comment type="similarity">
    <text evidence="1">Belongs to the AB hydrolase superfamily.</text>
</comment>
<dbReference type="InterPro" id="IPR000073">
    <property type="entry name" value="AB_hydrolase_1"/>
</dbReference>
<dbReference type="PANTHER" id="PTHR43039">
    <property type="entry name" value="ESTERASE-RELATED"/>
    <property type="match status" value="1"/>
</dbReference>
<keyword evidence="3" id="KW-0378">Hydrolase</keyword>
<protein>
    <submittedName>
        <fullName evidence="3">Alpha/beta hydrolase</fullName>
    </submittedName>
</protein>
<dbReference type="EMBL" id="JACOFW010000005">
    <property type="protein sequence ID" value="MBC3806989.1"/>
    <property type="molecule type" value="Genomic_DNA"/>
</dbReference>
<dbReference type="Gene3D" id="3.40.50.1820">
    <property type="entry name" value="alpha/beta hydrolase"/>
    <property type="match status" value="1"/>
</dbReference>
<reference evidence="3 4" key="1">
    <citation type="submission" date="2020-08" db="EMBL/GenBank/DDBJ databases">
        <title>Novel species isolated from subtropical streams in China.</title>
        <authorList>
            <person name="Lu H."/>
        </authorList>
    </citation>
    <scope>NUCLEOTIDE SEQUENCE [LARGE SCALE GENOMIC DNA]</scope>
    <source>
        <strain evidence="3 4">KACC 16656</strain>
    </source>
</reference>